<dbReference type="InterPro" id="IPR018608">
    <property type="entry name" value="Gti1/Pac2"/>
</dbReference>
<feature type="compositionally biased region" description="Basic residues" evidence="2">
    <location>
        <begin position="161"/>
        <end position="176"/>
    </location>
</feature>
<dbReference type="Proteomes" id="UP000275385">
    <property type="component" value="Unassembled WGS sequence"/>
</dbReference>
<accession>A0A420YB81</accession>
<dbReference type="GO" id="GO:0003677">
    <property type="term" value="F:DNA binding"/>
    <property type="evidence" value="ECO:0007669"/>
    <property type="project" value="TreeGrafter"/>
</dbReference>
<evidence type="ECO:0000256" key="1">
    <source>
        <dbReference type="ARBA" id="ARBA00008359"/>
    </source>
</evidence>
<dbReference type="PANTHER" id="PTHR28027">
    <property type="entry name" value="TRANSCRIPTIONAL REGULATOR MIT1"/>
    <property type="match status" value="1"/>
</dbReference>
<evidence type="ECO:0000256" key="2">
    <source>
        <dbReference type="SAM" id="MobiDB-lite"/>
    </source>
</evidence>
<dbReference type="OrthoDB" id="5319641at2759"/>
<comment type="caution">
    <text evidence="3">The sequence shown here is derived from an EMBL/GenBank/DDBJ whole genome shotgun (WGS) entry which is preliminary data.</text>
</comment>
<dbReference type="EMBL" id="QVQW01000023">
    <property type="protein sequence ID" value="RKU45151.1"/>
    <property type="molecule type" value="Genomic_DNA"/>
</dbReference>
<evidence type="ECO:0000313" key="4">
    <source>
        <dbReference type="Proteomes" id="UP000275385"/>
    </source>
</evidence>
<dbReference type="Pfam" id="PF09729">
    <property type="entry name" value="Gti1_Pac2"/>
    <property type="match status" value="1"/>
</dbReference>
<name>A0A420YB81_9PEZI</name>
<dbReference type="AlphaFoldDB" id="A0A420YB81"/>
<keyword evidence="4" id="KW-1185">Reference proteome</keyword>
<evidence type="ECO:0008006" key="5">
    <source>
        <dbReference type="Google" id="ProtNLM"/>
    </source>
</evidence>
<feature type="region of interest" description="Disordered" evidence="2">
    <location>
        <begin position="157"/>
        <end position="198"/>
    </location>
</feature>
<organism evidence="3 4">
    <name type="scientific">Coniochaeta pulveracea</name>
    <dbReference type="NCBI Taxonomy" id="177199"/>
    <lineage>
        <taxon>Eukaryota</taxon>
        <taxon>Fungi</taxon>
        <taxon>Dikarya</taxon>
        <taxon>Ascomycota</taxon>
        <taxon>Pezizomycotina</taxon>
        <taxon>Sordariomycetes</taxon>
        <taxon>Sordariomycetidae</taxon>
        <taxon>Coniochaetales</taxon>
        <taxon>Coniochaetaceae</taxon>
        <taxon>Coniochaeta</taxon>
    </lineage>
</organism>
<protein>
    <recommendedName>
        <fullName evidence="5">cAMP-independent regulatory protein pac2</fullName>
    </recommendedName>
</protein>
<sequence length="560" mass="62636">MDTKGNSGQGDDLGHPSMGVHPEPGHEEVVTNQGQTNQQEDRMIRLFERAVFDPFMDRFSIPKCLGHSTLPPTYTGFIHHSIDAMLVVQLATTGVLPIVRRRPSDSERQNMVVSGAWYCYDATESGVQRWTDGVTWSPSRSVCHNFLVYREIKERPGSQKLRAKSAGKGQRRKKKQPAPYRPPAPHRPGVVAPPGEVEGDHDIVGALMDTYDFVEDGWIKRTFKVYKHDRTEVHIVGYLKLSHARDMINRPEFTPSGHAQMHPDTSPFHNVVVDWSVFDRFSANKNQNESCLLDIPEPTPEGSFFQGPEGSFHGPFDEATNSGLAGVHGLPLQMSQHFQPHHPFNAFSESPHQDNGSLTTHEQINFENTVDMQHEEPYDYHLAAQQQQGHLPALPQHPQLLQLPYQHCQPSDGFGMQWSWQAMRPNLVEQGFEPDDPNIINIPQVVAPGMSGVPRAMMLPPSEPEAVYEPLSAGYTESALTRRFLEAPQEHGMMGNVAMDPNIMTWMRNVDVDSNMTNEENGEDPFNVLGNYSLSSQYHDGSPTGNYGQGATEAGSHQGR</sequence>
<feature type="compositionally biased region" description="Polar residues" evidence="2">
    <location>
        <begin position="532"/>
        <end position="546"/>
    </location>
</feature>
<evidence type="ECO:0000313" key="3">
    <source>
        <dbReference type="EMBL" id="RKU45151.1"/>
    </source>
</evidence>
<gene>
    <name evidence="3" type="ORF">DL546_005666</name>
</gene>
<reference evidence="3 4" key="1">
    <citation type="submission" date="2018-08" db="EMBL/GenBank/DDBJ databases">
        <title>Draft genome of the lignicolous fungus Coniochaeta pulveracea.</title>
        <authorList>
            <person name="Borstlap C.J."/>
            <person name="De Witt R.N."/>
            <person name="Botha A."/>
            <person name="Volschenk H."/>
        </authorList>
    </citation>
    <scope>NUCLEOTIDE SEQUENCE [LARGE SCALE GENOMIC DNA]</scope>
    <source>
        <strain evidence="3 4">CAB683</strain>
    </source>
</reference>
<dbReference type="PANTHER" id="PTHR28027:SF2">
    <property type="entry name" value="TRANSCRIPTIONAL REGULATOR MIT1"/>
    <property type="match status" value="1"/>
</dbReference>
<comment type="similarity">
    <text evidence="1">Belongs to the MIT1/WOR1 family.</text>
</comment>
<feature type="region of interest" description="Disordered" evidence="2">
    <location>
        <begin position="532"/>
        <end position="560"/>
    </location>
</feature>
<proteinExistence type="inferred from homology"/>
<feature type="region of interest" description="Disordered" evidence="2">
    <location>
        <begin position="1"/>
        <end position="38"/>
    </location>
</feature>